<dbReference type="RefSeq" id="WP_184260195.1">
    <property type="nucleotide sequence ID" value="NZ_JACHIO010000028.1"/>
</dbReference>
<organism evidence="1 2">
    <name type="scientific">Granulicella mallensis</name>
    <dbReference type="NCBI Taxonomy" id="940614"/>
    <lineage>
        <taxon>Bacteria</taxon>
        <taxon>Pseudomonadati</taxon>
        <taxon>Acidobacteriota</taxon>
        <taxon>Terriglobia</taxon>
        <taxon>Terriglobales</taxon>
        <taxon>Acidobacteriaceae</taxon>
        <taxon>Granulicella</taxon>
    </lineage>
</organism>
<dbReference type="EMBL" id="JACHIO010000028">
    <property type="protein sequence ID" value="MBB5066492.1"/>
    <property type="molecule type" value="Genomic_DNA"/>
</dbReference>
<reference evidence="1 2" key="1">
    <citation type="submission" date="2020-08" db="EMBL/GenBank/DDBJ databases">
        <title>Genomic Encyclopedia of Type Strains, Phase IV (KMG-V): Genome sequencing to study the core and pangenomes of soil and plant-associated prokaryotes.</title>
        <authorList>
            <person name="Whitman W."/>
        </authorList>
    </citation>
    <scope>NUCLEOTIDE SEQUENCE [LARGE SCALE GENOMIC DNA]</scope>
    <source>
        <strain evidence="1 2">X5P3</strain>
    </source>
</reference>
<evidence type="ECO:0000313" key="2">
    <source>
        <dbReference type="Proteomes" id="UP000584867"/>
    </source>
</evidence>
<accession>A0A7W7ZVD7</accession>
<proteinExistence type="predicted"/>
<protein>
    <submittedName>
        <fullName evidence="1">Uncharacterized protein</fullName>
    </submittedName>
</protein>
<gene>
    <name evidence="1" type="ORF">HDF15_004872</name>
</gene>
<evidence type="ECO:0000313" key="1">
    <source>
        <dbReference type="EMBL" id="MBB5066492.1"/>
    </source>
</evidence>
<sequence>MTRLIRSYFFWSYERGSFHYDVMVTAILLFVFVSPRFIDFKDKPVTTVPLHGSEVLVKEASGNSNEARFVYEVRAEDLDGASTDVEIRKALLSVIEPISGEVKLEQYKPVPDTKGKIVAYDATVLRSGL</sequence>
<comment type="caution">
    <text evidence="1">The sequence shown here is derived from an EMBL/GenBank/DDBJ whole genome shotgun (WGS) entry which is preliminary data.</text>
</comment>
<dbReference type="Proteomes" id="UP000584867">
    <property type="component" value="Unassembled WGS sequence"/>
</dbReference>
<dbReference type="AlphaFoldDB" id="A0A7W7ZVD7"/>
<name>A0A7W7ZVD7_9BACT</name>